<evidence type="ECO:0000256" key="4">
    <source>
        <dbReference type="ARBA" id="ARBA00023136"/>
    </source>
</evidence>
<comment type="caution">
    <text evidence="8">The sequence shown here is derived from an EMBL/GenBank/DDBJ whole genome shotgun (WGS) entry which is preliminary data.</text>
</comment>
<dbReference type="GO" id="GO:0007165">
    <property type="term" value="P:signal transduction"/>
    <property type="evidence" value="ECO:0007669"/>
    <property type="project" value="UniProtKB-KW"/>
</dbReference>
<evidence type="ECO:0000256" key="2">
    <source>
        <dbReference type="ARBA" id="ARBA00022475"/>
    </source>
</evidence>
<organism evidence="8 9">
    <name type="scientific">Cannabis sativa</name>
    <name type="common">Hemp</name>
    <name type="synonym">Marijuana</name>
    <dbReference type="NCBI Taxonomy" id="3483"/>
    <lineage>
        <taxon>Eukaryota</taxon>
        <taxon>Viridiplantae</taxon>
        <taxon>Streptophyta</taxon>
        <taxon>Embryophyta</taxon>
        <taxon>Tracheophyta</taxon>
        <taxon>Spermatophyta</taxon>
        <taxon>Magnoliopsida</taxon>
        <taxon>eudicotyledons</taxon>
        <taxon>Gunneridae</taxon>
        <taxon>Pentapetalae</taxon>
        <taxon>rosids</taxon>
        <taxon>fabids</taxon>
        <taxon>Rosales</taxon>
        <taxon>Cannabaceae</taxon>
        <taxon>Cannabis</taxon>
    </lineage>
</organism>
<keyword evidence="2" id="KW-1003">Cell membrane</keyword>
<evidence type="ECO:0000313" key="8">
    <source>
        <dbReference type="EMBL" id="KAF4370200.1"/>
    </source>
</evidence>
<keyword evidence="3" id="KW-0175">Coiled coil</keyword>
<dbReference type="GO" id="GO:0005886">
    <property type="term" value="C:plasma membrane"/>
    <property type="evidence" value="ECO:0007669"/>
    <property type="project" value="UniProtKB-SubCell"/>
</dbReference>
<evidence type="ECO:0000256" key="1">
    <source>
        <dbReference type="ARBA" id="ARBA00004236"/>
    </source>
</evidence>
<dbReference type="InterPro" id="IPR015898">
    <property type="entry name" value="G-protein_gamma-like_dom"/>
</dbReference>
<sequence length="126" mass="13803">MESETASSSEEQRLEGGGGVGGGGGPNDNRGKHRILAELRCLEQELKCLESVSLVRSFDPDSSDVQEELEELERTENASMICAELLSHIETISDPLTPTTNGPINVLWDRWFEGPQDSQGCRCLIL</sequence>
<feature type="region of interest" description="Disordered" evidence="6">
    <location>
        <begin position="1"/>
        <end position="31"/>
    </location>
</feature>
<proteinExistence type="predicted"/>
<dbReference type="PANTHER" id="PTHR35129:SF1">
    <property type="entry name" value="GUANINE NUCLEOTIDE-BINDING PROTEIN SUBUNIT GAMMA 1"/>
    <property type="match status" value="1"/>
</dbReference>
<gene>
    <name evidence="8" type="ORF">F8388_007341</name>
</gene>
<evidence type="ECO:0000256" key="3">
    <source>
        <dbReference type="ARBA" id="ARBA00023054"/>
    </source>
</evidence>
<dbReference type="AlphaFoldDB" id="A0A7J6FKC6"/>
<evidence type="ECO:0000256" key="6">
    <source>
        <dbReference type="SAM" id="MobiDB-lite"/>
    </source>
</evidence>
<keyword evidence="4" id="KW-0472">Membrane</keyword>
<feature type="domain" description="G protein gamma" evidence="7">
    <location>
        <begin position="62"/>
        <end position="126"/>
    </location>
</feature>
<protein>
    <recommendedName>
        <fullName evidence="7">G protein gamma domain-containing protein</fullName>
    </recommendedName>
</protein>
<dbReference type="PANTHER" id="PTHR35129">
    <property type="entry name" value="GUANINE NUCLEOTIDE-BINDING PROTEIN SUBUNIT GAMMA 1"/>
    <property type="match status" value="1"/>
</dbReference>
<name>A0A7J6FKC6_CANSA</name>
<evidence type="ECO:0000259" key="7">
    <source>
        <dbReference type="SMART" id="SM01224"/>
    </source>
</evidence>
<evidence type="ECO:0000256" key="5">
    <source>
        <dbReference type="ARBA" id="ARBA00023224"/>
    </source>
</evidence>
<dbReference type="EMBL" id="JAATIP010000119">
    <property type="protein sequence ID" value="KAF4370200.1"/>
    <property type="molecule type" value="Genomic_DNA"/>
</dbReference>
<feature type="compositionally biased region" description="Gly residues" evidence="6">
    <location>
        <begin position="15"/>
        <end position="26"/>
    </location>
</feature>
<comment type="subcellular location">
    <subcellularLocation>
        <location evidence="1">Cell membrane</location>
    </subcellularLocation>
</comment>
<dbReference type="SMART" id="SM01224">
    <property type="entry name" value="G_gamma"/>
    <property type="match status" value="1"/>
</dbReference>
<keyword evidence="5" id="KW-0807">Transducer</keyword>
<evidence type="ECO:0000313" key="9">
    <source>
        <dbReference type="Proteomes" id="UP000525078"/>
    </source>
</evidence>
<accession>A0A7J6FKC6</accession>
<reference evidence="8 9" key="1">
    <citation type="journal article" date="2020" name="bioRxiv">
        <title>Sequence and annotation of 42 cannabis genomes reveals extensive copy number variation in cannabinoid synthesis and pathogen resistance genes.</title>
        <authorList>
            <person name="Mckernan K.J."/>
            <person name="Helbert Y."/>
            <person name="Kane L.T."/>
            <person name="Ebling H."/>
            <person name="Zhang L."/>
            <person name="Liu B."/>
            <person name="Eaton Z."/>
            <person name="Mclaughlin S."/>
            <person name="Kingan S."/>
            <person name="Baybayan P."/>
            <person name="Concepcion G."/>
            <person name="Jordan M."/>
            <person name="Riva A."/>
            <person name="Barbazuk W."/>
            <person name="Harkins T."/>
        </authorList>
    </citation>
    <scope>NUCLEOTIDE SEQUENCE [LARGE SCALE GENOMIC DNA]</scope>
    <source>
        <strain evidence="9">cv. Jamaican Lion 4</strain>
        <tissue evidence="8">Leaf</tissue>
    </source>
</reference>
<dbReference type="Proteomes" id="UP000525078">
    <property type="component" value="Unassembled WGS sequence"/>
</dbReference>
<dbReference type="InterPro" id="IPR045878">
    <property type="entry name" value="GG1/2"/>
</dbReference>